<dbReference type="EMBL" id="MNCJ02000329">
    <property type="protein sequence ID" value="KAF5767111.1"/>
    <property type="molecule type" value="Genomic_DNA"/>
</dbReference>
<comment type="caution">
    <text evidence="1">The sequence shown here is derived from an EMBL/GenBank/DDBJ whole genome shotgun (WGS) entry which is preliminary data.</text>
</comment>
<reference evidence="1" key="2">
    <citation type="submission" date="2020-06" db="EMBL/GenBank/DDBJ databases">
        <title>Helianthus annuus Genome sequencing and assembly Release 2.</title>
        <authorList>
            <person name="Gouzy J."/>
            <person name="Langlade N."/>
            <person name="Munos S."/>
        </authorList>
    </citation>
    <scope>NUCLEOTIDE SEQUENCE</scope>
    <source>
        <tissue evidence="1">Leaves</tissue>
    </source>
</reference>
<proteinExistence type="predicted"/>
<name>A0A9K3H5H6_HELAN</name>
<dbReference type="AlphaFoldDB" id="A0A9K3H5H6"/>
<keyword evidence="2" id="KW-1185">Reference proteome</keyword>
<reference evidence="1" key="1">
    <citation type="journal article" date="2017" name="Nature">
        <title>The sunflower genome provides insights into oil metabolism, flowering and Asterid evolution.</title>
        <authorList>
            <person name="Badouin H."/>
            <person name="Gouzy J."/>
            <person name="Grassa C.J."/>
            <person name="Murat F."/>
            <person name="Staton S.E."/>
            <person name="Cottret L."/>
            <person name="Lelandais-Briere C."/>
            <person name="Owens G.L."/>
            <person name="Carrere S."/>
            <person name="Mayjonade B."/>
            <person name="Legrand L."/>
            <person name="Gill N."/>
            <person name="Kane N.C."/>
            <person name="Bowers J.E."/>
            <person name="Hubner S."/>
            <person name="Bellec A."/>
            <person name="Berard A."/>
            <person name="Berges H."/>
            <person name="Blanchet N."/>
            <person name="Boniface M.C."/>
            <person name="Brunel D."/>
            <person name="Catrice O."/>
            <person name="Chaidir N."/>
            <person name="Claudel C."/>
            <person name="Donnadieu C."/>
            <person name="Faraut T."/>
            <person name="Fievet G."/>
            <person name="Helmstetter N."/>
            <person name="King M."/>
            <person name="Knapp S.J."/>
            <person name="Lai Z."/>
            <person name="Le Paslier M.C."/>
            <person name="Lippi Y."/>
            <person name="Lorenzon L."/>
            <person name="Mandel J.R."/>
            <person name="Marage G."/>
            <person name="Marchand G."/>
            <person name="Marquand E."/>
            <person name="Bret-Mestries E."/>
            <person name="Morien E."/>
            <person name="Nambeesan S."/>
            <person name="Nguyen T."/>
            <person name="Pegot-Espagnet P."/>
            <person name="Pouilly N."/>
            <person name="Raftis F."/>
            <person name="Sallet E."/>
            <person name="Schiex T."/>
            <person name="Thomas J."/>
            <person name="Vandecasteele C."/>
            <person name="Vares D."/>
            <person name="Vear F."/>
            <person name="Vautrin S."/>
            <person name="Crespi M."/>
            <person name="Mangin B."/>
            <person name="Burke J.M."/>
            <person name="Salse J."/>
            <person name="Munos S."/>
            <person name="Vincourt P."/>
            <person name="Rieseberg L.H."/>
            <person name="Langlade N.B."/>
        </authorList>
    </citation>
    <scope>NUCLEOTIDE SEQUENCE</scope>
    <source>
        <tissue evidence="1">Leaves</tissue>
    </source>
</reference>
<evidence type="ECO:0000313" key="2">
    <source>
        <dbReference type="Proteomes" id="UP000215914"/>
    </source>
</evidence>
<accession>A0A9K3H5H6</accession>
<organism evidence="1 2">
    <name type="scientific">Helianthus annuus</name>
    <name type="common">Common sunflower</name>
    <dbReference type="NCBI Taxonomy" id="4232"/>
    <lineage>
        <taxon>Eukaryota</taxon>
        <taxon>Viridiplantae</taxon>
        <taxon>Streptophyta</taxon>
        <taxon>Embryophyta</taxon>
        <taxon>Tracheophyta</taxon>
        <taxon>Spermatophyta</taxon>
        <taxon>Magnoliopsida</taxon>
        <taxon>eudicotyledons</taxon>
        <taxon>Gunneridae</taxon>
        <taxon>Pentapetalae</taxon>
        <taxon>asterids</taxon>
        <taxon>campanulids</taxon>
        <taxon>Asterales</taxon>
        <taxon>Asteraceae</taxon>
        <taxon>Asteroideae</taxon>
        <taxon>Heliantheae alliance</taxon>
        <taxon>Heliantheae</taxon>
        <taxon>Helianthus</taxon>
    </lineage>
</organism>
<evidence type="ECO:0000313" key="1">
    <source>
        <dbReference type="EMBL" id="KAF5767111.1"/>
    </source>
</evidence>
<sequence>MCFVWKKGAKERGRRHTLSSSNRIPVDLSSASASPPFGRLFRLPLSSSFRAFGINTWLSGYKLFQERYLAPCTLPLALSSSSDSPLDSAVGIVVWNLQFLKHL</sequence>
<gene>
    <name evidence="1" type="ORF">HanXRQr2_Chr14g0620531</name>
</gene>
<dbReference type="Proteomes" id="UP000215914">
    <property type="component" value="Unassembled WGS sequence"/>
</dbReference>
<protein>
    <submittedName>
        <fullName evidence="1">Uncharacterized protein</fullName>
    </submittedName>
</protein>
<dbReference type="Gramene" id="mRNA:HanXRQr2_Chr14g0620531">
    <property type="protein sequence ID" value="mRNA:HanXRQr2_Chr14g0620531"/>
    <property type="gene ID" value="HanXRQr2_Chr14g0620531"/>
</dbReference>